<organism evidence="7 8">
    <name type="scientific">Desulfovibrio litoralis DSM 11393</name>
    <dbReference type="NCBI Taxonomy" id="1121455"/>
    <lineage>
        <taxon>Bacteria</taxon>
        <taxon>Pseudomonadati</taxon>
        <taxon>Thermodesulfobacteriota</taxon>
        <taxon>Desulfovibrionia</taxon>
        <taxon>Desulfovibrionales</taxon>
        <taxon>Desulfovibrionaceae</taxon>
        <taxon>Desulfovibrio</taxon>
    </lineage>
</organism>
<sequence length="204" mass="22444">MNKRSFPMLVVSCVLIFAALAIYLIPATAKEELPNKVLLPNSGGRVVFTHTKHLDYAIDPEKAKTNLQEAANAACVTCHHDLKVSNLVNEKTKTPLVYACGACHGASTAPDFKTAHQEKYFNTGGIQTCISCHHENELPGTLEEQPELQKLPLKEIGQYFTSCTESCHSNMLGRMDTFHNSCISCHDKVGKGPKKDQCKQCHTS</sequence>
<evidence type="ECO:0000256" key="3">
    <source>
        <dbReference type="ARBA" id="ARBA00022723"/>
    </source>
</evidence>
<keyword evidence="4" id="KW-0249">Electron transport</keyword>
<dbReference type="STRING" id="1121455.SAMN02745728_00841"/>
<protein>
    <recommendedName>
        <fullName evidence="6">Class III cytochrome C domain-containing protein</fullName>
    </recommendedName>
</protein>
<dbReference type="CDD" id="cd08168">
    <property type="entry name" value="Cytochrom_C3"/>
    <property type="match status" value="1"/>
</dbReference>
<name>A0A1M7SEV1_9BACT</name>
<reference evidence="7 8" key="1">
    <citation type="submission" date="2016-12" db="EMBL/GenBank/DDBJ databases">
        <authorList>
            <person name="Song W.-J."/>
            <person name="Kurnit D.M."/>
        </authorList>
    </citation>
    <scope>NUCLEOTIDE SEQUENCE [LARGE SCALE GENOMIC DNA]</scope>
    <source>
        <strain evidence="7 8">DSM 11393</strain>
    </source>
</reference>
<dbReference type="Gene3D" id="3.90.10.10">
    <property type="entry name" value="Cytochrome C3"/>
    <property type="match status" value="1"/>
</dbReference>
<dbReference type="SUPFAM" id="SSF48695">
    <property type="entry name" value="Multiheme cytochromes"/>
    <property type="match status" value="1"/>
</dbReference>
<dbReference type="Pfam" id="PF02085">
    <property type="entry name" value="Cytochrom_CIII"/>
    <property type="match status" value="1"/>
</dbReference>
<evidence type="ECO:0000256" key="1">
    <source>
        <dbReference type="ARBA" id="ARBA00022448"/>
    </source>
</evidence>
<feature type="domain" description="Class III cytochrome C" evidence="6">
    <location>
        <begin position="34"/>
        <end position="137"/>
    </location>
</feature>
<dbReference type="Proteomes" id="UP000186469">
    <property type="component" value="Unassembled WGS sequence"/>
</dbReference>
<dbReference type="GO" id="GO:0046872">
    <property type="term" value="F:metal ion binding"/>
    <property type="evidence" value="ECO:0007669"/>
    <property type="project" value="UniProtKB-KW"/>
</dbReference>
<proteinExistence type="predicted"/>
<dbReference type="EMBL" id="FRDI01000003">
    <property type="protein sequence ID" value="SHN56822.1"/>
    <property type="molecule type" value="Genomic_DNA"/>
</dbReference>
<accession>A0A1M7SEV1</accession>
<dbReference type="OrthoDB" id="9807368at2"/>
<keyword evidence="3" id="KW-0479">Metal-binding</keyword>
<evidence type="ECO:0000313" key="8">
    <source>
        <dbReference type="Proteomes" id="UP000186469"/>
    </source>
</evidence>
<gene>
    <name evidence="7" type="ORF">SAMN02745728_00841</name>
</gene>
<dbReference type="AlphaFoldDB" id="A0A1M7SEV1"/>
<dbReference type="GO" id="GO:0020037">
    <property type="term" value="F:heme binding"/>
    <property type="evidence" value="ECO:0007669"/>
    <property type="project" value="InterPro"/>
</dbReference>
<keyword evidence="5" id="KW-0408">Iron</keyword>
<evidence type="ECO:0000259" key="6">
    <source>
        <dbReference type="Pfam" id="PF02085"/>
    </source>
</evidence>
<keyword evidence="8" id="KW-1185">Reference proteome</keyword>
<dbReference type="InterPro" id="IPR020942">
    <property type="entry name" value="Cyt_c_III_dom"/>
</dbReference>
<keyword evidence="2" id="KW-0349">Heme</keyword>
<evidence type="ECO:0000313" key="7">
    <source>
        <dbReference type="EMBL" id="SHN56822.1"/>
    </source>
</evidence>
<keyword evidence="1" id="KW-0813">Transport</keyword>
<dbReference type="InterPro" id="IPR036280">
    <property type="entry name" value="Multihaem_cyt_sf"/>
</dbReference>
<evidence type="ECO:0000256" key="4">
    <source>
        <dbReference type="ARBA" id="ARBA00022982"/>
    </source>
</evidence>
<dbReference type="RefSeq" id="WP_143145488.1">
    <property type="nucleotide sequence ID" value="NZ_FRDI01000003.1"/>
</dbReference>
<dbReference type="GO" id="GO:0009055">
    <property type="term" value="F:electron transfer activity"/>
    <property type="evidence" value="ECO:0007669"/>
    <property type="project" value="InterPro"/>
</dbReference>
<evidence type="ECO:0000256" key="5">
    <source>
        <dbReference type="ARBA" id="ARBA00023004"/>
    </source>
</evidence>
<evidence type="ECO:0000256" key="2">
    <source>
        <dbReference type="ARBA" id="ARBA00022617"/>
    </source>
</evidence>